<comment type="subunit">
    <text evidence="19">Homodimer.</text>
</comment>
<evidence type="ECO:0000256" key="17">
    <source>
        <dbReference type="ARBA" id="ARBA00049295"/>
    </source>
</evidence>
<dbReference type="GO" id="GO:0005525">
    <property type="term" value="F:GTP binding"/>
    <property type="evidence" value="ECO:0007669"/>
    <property type="project" value="UniProtKB-KW"/>
</dbReference>
<keyword evidence="12 19" id="KW-0460">Magnesium</keyword>
<evidence type="ECO:0000313" key="21">
    <source>
        <dbReference type="EMBL" id="SOC44417.1"/>
    </source>
</evidence>
<evidence type="ECO:0000256" key="18">
    <source>
        <dbReference type="HAMAP-Rule" id="MF_00179"/>
    </source>
</evidence>
<keyword evidence="16" id="KW-0511">Multifunctional enzyme</keyword>
<evidence type="ECO:0000256" key="8">
    <source>
        <dbReference type="ARBA" id="ARBA00022723"/>
    </source>
</evidence>
<keyword evidence="11 18" id="KW-0862">Zinc</keyword>
<comment type="pathway">
    <text evidence="5 19">Cofactor biosynthesis; riboflavin biosynthesis; 2-hydroxy-3-oxobutyl phosphate from D-ribulose 5-phosphate: step 1/1.</text>
</comment>
<dbReference type="HAMAP" id="MF_00179">
    <property type="entry name" value="RibA"/>
    <property type="match status" value="1"/>
</dbReference>
<dbReference type="SUPFAM" id="SSF55821">
    <property type="entry name" value="YrdC/RibB"/>
    <property type="match status" value="1"/>
</dbReference>
<dbReference type="PANTHER" id="PTHR21327">
    <property type="entry name" value="GTP CYCLOHYDROLASE II-RELATED"/>
    <property type="match status" value="1"/>
</dbReference>
<dbReference type="GO" id="GO:0008686">
    <property type="term" value="F:3,4-dihydroxy-2-butanone-4-phosphate synthase activity"/>
    <property type="evidence" value="ECO:0007669"/>
    <property type="project" value="UniProtKB-UniRule"/>
</dbReference>
<evidence type="ECO:0000256" key="11">
    <source>
        <dbReference type="ARBA" id="ARBA00022833"/>
    </source>
</evidence>
<evidence type="ECO:0000259" key="20">
    <source>
        <dbReference type="Pfam" id="PF00925"/>
    </source>
</evidence>
<dbReference type="GO" id="GO:0009231">
    <property type="term" value="P:riboflavin biosynthetic process"/>
    <property type="evidence" value="ECO:0007669"/>
    <property type="project" value="UniProtKB-UniRule"/>
</dbReference>
<keyword evidence="7 19" id="KW-0686">Riboflavin biosynthesis</keyword>
<dbReference type="Proteomes" id="UP000219412">
    <property type="component" value="Unassembled WGS sequence"/>
</dbReference>
<dbReference type="Pfam" id="PF00926">
    <property type="entry name" value="DHBP_synthase"/>
    <property type="match status" value="1"/>
</dbReference>
<dbReference type="Pfam" id="PF00925">
    <property type="entry name" value="GTP_cyclohydro2"/>
    <property type="match status" value="1"/>
</dbReference>
<comment type="cofactor">
    <cofactor evidence="19">
        <name>Mg(2+)</name>
        <dbReference type="ChEBI" id="CHEBI:18420"/>
    </cofactor>
    <cofactor evidence="19">
        <name>Mn(2+)</name>
        <dbReference type="ChEBI" id="CHEBI:29035"/>
    </cofactor>
    <text evidence="19">Binds 2 divalent metal cations per subunit. Magnesium or manganese.</text>
</comment>
<evidence type="ECO:0000256" key="1">
    <source>
        <dbReference type="ARBA" id="ARBA00000141"/>
    </source>
</evidence>
<comment type="pathway">
    <text evidence="4 18">Cofactor biosynthesis; riboflavin biosynthesis; 5-amino-6-(D-ribitylamino)uracil from GTP: step 1/4.</text>
</comment>
<dbReference type="AlphaFoldDB" id="A0A285URT3"/>
<gene>
    <name evidence="19" type="primary">ribB</name>
    <name evidence="18" type="synonym">ribA</name>
    <name evidence="21" type="ORF">SAMN05878391_2330</name>
</gene>
<comment type="function">
    <text evidence="18">Catalyzes the conversion of GTP to 2,5-diamino-6-ribosylamino-4(3H)-pyrimidinone 5'-phosphate (DARP), formate and pyrophosphate.</text>
</comment>
<evidence type="ECO:0000313" key="22">
    <source>
        <dbReference type="Proteomes" id="UP000219412"/>
    </source>
</evidence>
<dbReference type="Gene3D" id="3.90.870.10">
    <property type="entry name" value="DHBP synthase"/>
    <property type="match status" value="1"/>
</dbReference>
<feature type="binding site" evidence="18">
    <location>
        <begin position="247"/>
        <end position="251"/>
    </location>
    <ligand>
        <name>GTP</name>
        <dbReference type="ChEBI" id="CHEBI:37565"/>
    </ligand>
</feature>
<dbReference type="OrthoDB" id="9793111at2"/>
<dbReference type="NCBIfam" id="NF001591">
    <property type="entry name" value="PRK00393.1"/>
    <property type="match status" value="1"/>
</dbReference>
<dbReference type="GO" id="GO:0003935">
    <property type="term" value="F:GTP cyclohydrolase II activity"/>
    <property type="evidence" value="ECO:0007669"/>
    <property type="project" value="UniProtKB-UniRule"/>
</dbReference>
<feature type="binding site" evidence="18">
    <location>
        <position position="263"/>
    </location>
    <ligand>
        <name>Zn(2+)</name>
        <dbReference type="ChEBI" id="CHEBI:29105"/>
        <note>catalytic</note>
    </ligand>
</feature>
<dbReference type="FunFam" id="3.40.50.10990:FF:000002">
    <property type="entry name" value="GTP cyclohydrolase-2"/>
    <property type="match status" value="1"/>
</dbReference>
<evidence type="ECO:0000256" key="5">
    <source>
        <dbReference type="ARBA" id="ARBA00004904"/>
    </source>
</evidence>
<organism evidence="21 22">
    <name type="scientific">Salinicoccus kekensis</name>
    <dbReference type="NCBI Taxonomy" id="714307"/>
    <lineage>
        <taxon>Bacteria</taxon>
        <taxon>Bacillati</taxon>
        <taxon>Bacillota</taxon>
        <taxon>Bacilli</taxon>
        <taxon>Bacillales</taxon>
        <taxon>Staphylococcaceae</taxon>
        <taxon>Salinicoccus</taxon>
    </lineage>
</organism>
<comment type="catalytic activity">
    <reaction evidence="17 18">
        <text>GTP + 4 H2O = 2,5-diamino-6-hydroxy-4-(5-phosphoribosylamino)-pyrimidine + formate + 2 phosphate + 3 H(+)</text>
        <dbReference type="Rhea" id="RHEA:23704"/>
        <dbReference type="ChEBI" id="CHEBI:15377"/>
        <dbReference type="ChEBI" id="CHEBI:15378"/>
        <dbReference type="ChEBI" id="CHEBI:15740"/>
        <dbReference type="ChEBI" id="CHEBI:37565"/>
        <dbReference type="ChEBI" id="CHEBI:43474"/>
        <dbReference type="ChEBI" id="CHEBI:58614"/>
        <dbReference type="EC" id="3.5.4.25"/>
    </reaction>
</comment>
<evidence type="ECO:0000256" key="12">
    <source>
        <dbReference type="ARBA" id="ARBA00022842"/>
    </source>
</evidence>
<evidence type="ECO:0000256" key="16">
    <source>
        <dbReference type="ARBA" id="ARBA00023268"/>
    </source>
</evidence>
<comment type="catalytic activity">
    <reaction evidence="1 19">
        <text>D-ribulose 5-phosphate = (2S)-2-hydroxy-3-oxobutyl phosphate + formate + H(+)</text>
        <dbReference type="Rhea" id="RHEA:18457"/>
        <dbReference type="ChEBI" id="CHEBI:15378"/>
        <dbReference type="ChEBI" id="CHEBI:15740"/>
        <dbReference type="ChEBI" id="CHEBI:58121"/>
        <dbReference type="ChEBI" id="CHEBI:58830"/>
        <dbReference type="EC" id="4.1.99.12"/>
    </reaction>
</comment>
<proteinExistence type="inferred from homology"/>
<dbReference type="FunFam" id="3.90.870.10:FF:000001">
    <property type="entry name" value="Riboflavin biosynthesis protein RibBA"/>
    <property type="match status" value="1"/>
</dbReference>
<comment type="cofactor">
    <cofactor evidence="18">
        <name>Zn(2+)</name>
        <dbReference type="ChEBI" id="CHEBI:29105"/>
    </cofactor>
    <text evidence="18">Binds 1 zinc ion per subunit.</text>
</comment>
<feature type="site" description="Essential for catalytic activity" evidence="19">
    <location>
        <position position="124"/>
    </location>
</feature>
<comment type="similarity">
    <text evidence="6">In the N-terminal section; belongs to the DHBP synthase family.</text>
</comment>
<feature type="binding site" evidence="19">
    <location>
        <position position="27"/>
    </location>
    <ligand>
        <name>Mg(2+)</name>
        <dbReference type="ChEBI" id="CHEBI:18420"/>
        <label>2</label>
    </ligand>
</feature>
<dbReference type="GO" id="GO:0030145">
    <property type="term" value="F:manganese ion binding"/>
    <property type="evidence" value="ECO:0007669"/>
    <property type="project" value="UniProtKB-UniRule"/>
</dbReference>
<evidence type="ECO:0000256" key="13">
    <source>
        <dbReference type="ARBA" id="ARBA00023134"/>
    </source>
</evidence>
<keyword evidence="10 18" id="KW-0378">Hydrolase</keyword>
<dbReference type="InterPro" id="IPR000422">
    <property type="entry name" value="DHBP_synthase_RibB"/>
</dbReference>
<comment type="similarity">
    <text evidence="19">Belongs to the DHBP synthase family.</text>
</comment>
<evidence type="ECO:0000256" key="3">
    <source>
        <dbReference type="ARBA" id="ARBA00002284"/>
    </source>
</evidence>
<dbReference type="CDD" id="cd00641">
    <property type="entry name" value="GTP_cyclohydro2"/>
    <property type="match status" value="1"/>
</dbReference>
<comment type="similarity">
    <text evidence="18">Belongs to the GTP cyclohydrolase II family.</text>
</comment>
<dbReference type="NCBIfam" id="TIGR00506">
    <property type="entry name" value="ribB"/>
    <property type="match status" value="1"/>
</dbReference>
<dbReference type="GO" id="GO:0000287">
    <property type="term" value="F:magnesium ion binding"/>
    <property type="evidence" value="ECO:0007669"/>
    <property type="project" value="UniProtKB-UniRule"/>
</dbReference>
<feature type="binding site" evidence="19">
    <location>
        <position position="141"/>
    </location>
    <ligand>
        <name>Mg(2+)</name>
        <dbReference type="ChEBI" id="CHEBI:18420"/>
        <label>2</label>
    </ligand>
</feature>
<feature type="binding site" evidence="19">
    <location>
        <position position="27"/>
    </location>
    <ligand>
        <name>Mg(2+)</name>
        <dbReference type="ChEBI" id="CHEBI:18420"/>
        <label>1</label>
    </ligand>
</feature>
<dbReference type="EC" id="4.1.99.12" evidence="19"/>
<sequence>MFDSIKSALEDLRQGRLIIVVDDEDRENEGDLVGIAEYMQPEAINFMATHGRGLICAPISTSIAQKFELSPMAEKNSDPHGTAFTVSIDHTSTTTGISAFERFDTIQALIDDNARAVDFNTPGHIFPLIAKDGGVLERMGHTEAAVDLCRLTDAKPAGVICEIMNDDGTMARVDDLKSYKEKHGLKMITIEELKAYIASNHRVALDSEVKMPTKYGSFKMFGFKDRVTEDEHIALLHGEVRGNMNVRIHSECLTGDVFHSERCDCGEQLDLAMKIMSAEDGVILYMRQEGRGIGLLNKLKAYELIEQGFDTVTANAHLGFDADLRTYEAAAGMLKSLGLHQVTLLSNNPAKVSGLEKEGIEVNRRSHIIEANVNNADYLNVKEEKLGHQLQEEMK</sequence>
<evidence type="ECO:0000256" key="14">
    <source>
        <dbReference type="ARBA" id="ARBA00023211"/>
    </source>
</evidence>
<dbReference type="EC" id="3.5.4.25" evidence="18"/>
<dbReference type="InterPro" id="IPR000926">
    <property type="entry name" value="RibA"/>
</dbReference>
<evidence type="ECO:0000256" key="9">
    <source>
        <dbReference type="ARBA" id="ARBA00022741"/>
    </source>
</evidence>
<keyword evidence="14 19" id="KW-0464">Manganese</keyword>
<dbReference type="SUPFAM" id="SSF142695">
    <property type="entry name" value="RibA-like"/>
    <property type="match status" value="1"/>
</dbReference>
<feature type="binding site" evidence="19">
    <location>
        <begin position="138"/>
        <end position="142"/>
    </location>
    <ligand>
        <name>D-ribulose 5-phosphate</name>
        <dbReference type="ChEBI" id="CHEBI:58121"/>
    </ligand>
</feature>
<comment type="function">
    <text evidence="3 19">Catalyzes the conversion of D-ribulose 5-phosphate to formate and 3,4-dihydroxy-2-butanone 4-phosphate.</text>
</comment>
<dbReference type="GO" id="GO:0005829">
    <property type="term" value="C:cytosol"/>
    <property type="evidence" value="ECO:0007669"/>
    <property type="project" value="TreeGrafter"/>
</dbReference>
<feature type="domain" description="GTP cyclohydrolase II" evidence="20">
    <location>
        <begin position="208"/>
        <end position="365"/>
    </location>
</feature>
<evidence type="ECO:0000256" key="6">
    <source>
        <dbReference type="ARBA" id="ARBA00005520"/>
    </source>
</evidence>
<feature type="active site" description="Proton acceptor" evidence="18">
    <location>
        <position position="323"/>
    </location>
</feature>
<reference evidence="22" key="1">
    <citation type="submission" date="2017-08" db="EMBL/GenBank/DDBJ databases">
        <authorList>
            <person name="Varghese N."/>
            <person name="Submissions S."/>
        </authorList>
    </citation>
    <scope>NUCLEOTIDE SEQUENCE [LARGE SCALE GENOMIC DNA]</scope>
    <source>
        <strain evidence="22">DSM 23173</strain>
    </source>
</reference>
<dbReference type="NCBIfam" id="TIGR00505">
    <property type="entry name" value="ribA"/>
    <property type="match status" value="1"/>
</dbReference>
<feature type="site" description="Essential for catalytic activity" evidence="19">
    <location>
        <position position="162"/>
    </location>
</feature>
<feature type="active site" description="Nucleophile" evidence="18">
    <location>
        <position position="325"/>
    </location>
</feature>
<keyword evidence="15 19" id="KW-0456">Lyase</keyword>
<dbReference type="GO" id="GO:0008270">
    <property type="term" value="F:zinc ion binding"/>
    <property type="evidence" value="ECO:0007669"/>
    <property type="project" value="UniProtKB-UniRule"/>
</dbReference>
<feature type="binding site" evidence="18">
    <location>
        <position position="252"/>
    </location>
    <ligand>
        <name>Zn(2+)</name>
        <dbReference type="ChEBI" id="CHEBI:29105"/>
        <note>catalytic</note>
    </ligand>
</feature>
<evidence type="ECO:0000256" key="19">
    <source>
        <dbReference type="HAMAP-Rule" id="MF_00180"/>
    </source>
</evidence>
<keyword evidence="22" id="KW-1185">Reference proteome</keyword>
<name>A0A285URT3_9STAP</name>
<feature type="binding site" evidence="18">
    <location>
        <position position="346"/>
    </location>
    <ligand>
        <name>GTP</name>
        <dbReference type="ChEBI" id="CHEBI:37565"/>
    </ligand>
</feature>
<feature type="binding site" evidence="19">
    <location>
        <position position="31"/>
    </location>
    <ligand>
        <name>D-ribulose 5-phosphate</name>
        <dbReference type="ChEBI" id="CHEBI:58121"/>
    </ligand>
</feature>
<dbReference type="InterPro" id="IPR017945">
    <property type="entry name" value="DHBP_synth_RibB-like_a/b_dom"/>
</dbReference>
<keyword evidence="9 18" id="KW-0547">Nucleotide-binding</keyword>
<comment type="cofactor">
    <cofactor evidence="2">
        <name>Mn(2+)</name>
        <dbReference type="ChEBI" id="CHEBI:29035"/>
    </cofactor>
</comment>
<evidence type="ECO:0000256" key="7">
    <source>
        <dbReference type="ARBA" id="ARBA00022619"/>
    </source>
</evidence>
<dbReference type="HAMAP" id="MF_00180">
    <property type="entry name" value="RibB"/>
    <property type="match status" value="1"/>
</dbReference>
<dbReference type="UniPathway" id="UPA00275">
    <property type="reaction ID" value="UER00399"/>
</dbReference>
<dbReference type="EMBL" id="OBQF01000006">
    <property type="protein sequence ID" value="SOC44417.1"/>
    <property type="molecule type" value="Genomic_DNA"/>
</dbReference>
<feature type="binding site" evidence="18">
    <location>
        <position position="265"/>
    </location>
    <ligand>
        <name>Zn(2+)</name>
        <dbReference type="ChEBI" id="CHEBI:29105"/>
        <note>catalytic</note>
    </ligand>
</feature>
<feature type="binding site" evidence="18">
    <location>
        <position position="311"/>
    </location>
    <ligand>
        <name>GTP</name>
        <dbReference type="ChEBI" id="CHEBI:37565"/>
    </ligand>
</feature>
<feature type="binding site" evidence="18">
    <location>
        <begin position="289"/>
        <end position="291"/>
    </location>
    <ligand>
        <name>GTP</name>
        <dbReference type="ChEBI" id="CHEBI:37565"/>
    </ligand>
</feature>
<dbReference type="InterPro" id="IPR032677">
    <property type="entry name" value="GTP_cyclohydro_II"/>
</dbReference>
<keyword evidence="8 19" id="KW-0479">Metal-binding</keyword>
<dbReference type="Gene3D" id="3.40.50.10990">
    <property type="entry name" value="GTP cyclohydrolase II"/>
    <property type="match status" value="1"/>
</dbReference>
<accession>A0A285URT3</accession>
<feature type="binding site" evidence="19">
    <location>
        <begin position="26"/>
        <end position="27"/>
    </location>
    <ligand>
        <name>D-ribulose 5-phosphate</name>
        <dbReference type="ChEBI" id="CHEBI:58121"/>
    </ligand>
</feature>
<dbReference type="RefSeq" id="WP_097042295.1">
    <property type="nucleotide sequence ID" value="NZ_OBQF01000006.1"/>
</dbReference>
<dbReference type="PANTHER" id="PTHR21327:SF18">
    <property type="entry name" value="3,4-DIHYDROXY-2-BUTANONE 4-PHOSPHATE SYNTHASE"/>
    <property type="match status" value="1"/>
</dbReference>
<keyword evidence="13 18" id="KW-0342">GTP-binding</keyword>
<evidence type="ECO:0000256" key="15">
    <source>
        <dbReference type="ARBA" id="ARBA00023239"/>
    </source>
</evidence>
<dbReference type="PIRSF" id="PIRSF001259">
    <property type="entry name" value="RibA"/>
    <property type="match status" value="1"/>
</dbReference>
<evidence type="ECO:0000256" key="4">
    <source>
        <dbReference type="ARBA" id="ARBA00004853"/>
    </source>
</evidence>
<feature type="binding site" evidence="18">
    <location>
        <position position="351"/>
    </location>
    <ligand>
        <name>GTP</name>
        <dbReference type="ChEBI" id="CHEBI:37565"/>
    </ligand>
</feature>
<feature type="binding site" evidence="18">
    <location>
        <position position="268"/>
    </location>
    <ligand>
        <name>GTP</name>
        <dbReference type="ChEBI" id="CHEBI:37565"/>
    </ligand>
</feature>
<dbReference type="InterPro" id="IPR036144">
    <property type="entry name" value="RibA-like_sf"/>
</dbReference>
<protein>
    <recommendedName>
        <fullName evidence="18 19">Multifunctional fusion protein</fullName>
    </recommendedName>
    <domain>
        <recommendedName>
            <fullName evidence="18">GTP cyclohydrolase-2</fullName>
            <ecNumber evidence="18">3.5.4.25</ecNumber>
        </recommendedName>
        <alternativeName>
            <fullName evidence="18">GTP cyclohydrolase II</fullName>
        </alternativeName>
    </domain>
    <domain>
        <recommendedName>
            <fullName evidence="19">3,4-dihydroxy-2-butanone 4-phosphate synthase</fullName>
            <shortName evidence="19">DHBP synthase</shortName>
            <ecNumber evidence="19">4.1.99.12</ecNumber>
        </recommendedName>
    </domain>
</protein>
<evidence type="ECO:0000256" key="2">
    <source>
        <dbReference type="ARBA" id="ARBA00001936"/>
    </source>
</evidence>
<evidence type="ECO:0000256" key="10">
    <source>
        <dbReference type="ARBA" id="ARBA00022801"/>
    </source>
</evidence>